<sequence>MDLSSLEGPPIHDPRFTIAPSHPNLPRIHLEYPVSSQNHTERRLQQILPTRPASADTIPFQYGRFRNRDHLTPRQSSSSRRSLSTISLRSTRRSSLSNRSPGSDFLHGRAQNDYRRSQHGDSSSLDIPPNPHLLPQPQPQRTMGELVWLENENMWVVSEPLSLPLSSGPPNSYPPAQQRSPTLAMPTIEPQPWMDETLDDDLPPSYESHYFDRVLTVQPRETEPEPEMPVQDAPVIGTATTQPDTSRWTAVARRVASG</sequence>
<feature type="compositionally biased region" description="Low complexity" evidence="1">
    <location>
        <begin position="73"/>
        <end position="100"/>
    </location>
</feature>
<name>A0A3A2ZTG8_9EURO</name>
<evidence type="ECO:0000313" key="3">
    <source>
        <dbReference type="Proteomes" id="UP000266188"/>
    </source>
</evidence>
<dbReference type="OrthoDB" id="4349176at2759"/>
<organism evidence="2 3">
    <name type="scientific">Aspergillus sclerotialis</name>
    <dbReference type="NCBI Taxonomy" id="2070753"/>
    <lineage>
        <taxon>Eukaryota</taxon>
        <taxon>Fungi</taxon>
        <taxon>Dikarya</taxon>
        <taxon>Ascomycota</taxon>
        <taxon>Pezizomycotina</taxon>
        <taxon>Eurotiomycetes</taxon>
        <taxon>Eurotiomycetidae</taxon>
        <taxon>Eurotiales</taxon>
        <taxon>Aspergillaceae</taxon>
        <taxon>Aspergillus</taxon>
        <taxon>Aspergillus subgen. Polypaecilum</taxon>
    </lineage>
</organism>
<evidence type="ECO:0000313" key="2">
    <source>
        <dbReference type="EMBL" id="RJE26449.1"/>
    </source>
</evidence>
<feature type="region of interest" description="Disordered" evidence="1">
    <location>
        <begin position="1"/>
        <end position="139"/>
    </location>
</feature>
<accession>A0A3A2ZTG8</accession>
<feature type="region of interest" description="Disordered" evidence="1">
    <location>
        <begin position="220"/>
        <end position="258"/>
    </location>
</feature>
<dbReference type="Proteomes" id="UP000266188">
    <property type="component" value="Unassembled WGS sequence"/>
</dbReference>
<dbReference type="EMBL" id="MVGC01000022">
    <property type="protein sequence ID" value="RJE26449.1"/>
    <property type="molecule type" value="Genomic_DNA"/>
</dbReference>
<feature type="compositionally biased region" description="Polar residues" evidence="1">
    <location>
        <begin position="238"/>
        <end position="248"/>
    </location>
</feature>
<feature type="compositionally biased region" description="Basic and acidic residues" evidence="1">
    <location>
        <begin position="106"/>
        <end position="119"/>
    </location>
</feature>
<gene>
    <name evidence="2" type="ORF">PHISCL_01250</name>
</gene>
<dbReference type="AlphaFoldDB" id="A0A3A2ZTG8"/>
<evidence type="ECO:0000256" key="1">
    <source>
        <dbReference type="SAM" id="MobiDB-lite"/>
    </source>
</evidence>
<feature type="compositionally biased region" description="Pro residues" evidence="1">
    <location>
        <begin position="128"/>
        <end position="138"/>
    </location>
</feature>
<comment type="caution">
    <text evidence="2">The sequence shown here is derived from an EMBL/GenBank/DDBJ whole genome shotgun (WGS) entry which is preliminary data.</text>
</comment>
<proteinExistence type="predicted"/>
<keyword evidence="3" id="KW-1185">Reference proteome</keyword>
<protein>
    <submittedName>
        <fullName evidence="2">Uncharacterized protein</fullName>
    </submittedName>
</protein>
<reference evidence="3" key="1">
    <citation type="submission" date="2017-02" db="EMBL/GenBank/DDBJ databases">
        <authorList>
            <person name="Tafer H."/>
            <person name="Lopandic K."/>
        </authorList>
    </citation>
    <scope>NUCLEOTIDE SEQUENCE [LARGE SCALE GENOMIC DNA]</scope>
    <source>
        <strain evidence="3">CBS 366.77</strain>
    </source>
</reference>